<evidence type="ECO:0000313" key="4">
    <source>
        <dbReference type="Proteomes" id="UP000199068"/>
    </source>
</evidence>
<protein>
    <submittedName>
        <fullName evidence="3">Uncharacterized membrane protein YkoI</fullName>
    </submittedName>
</protein>
<keyword evidence="4" id="KW-1185">Reference proteome</keyword>
<dbReference type="PROSITE" id="PS51257">
    <property type="entry name" value="PROKAR_LIPOPROTEIN"/>
    <property type="match status" value="1"/>
</dbReference>
<dbReference type="Proteomes" id="UP000199068">
    <property type="component" value="Unassembled WGS sequence"/>
</dbReference>
<dbReference type="Gene3D" id="3.10.450.40">
    <property type="match status" value="2"/>
</dbReference>
<accession>A0A1G9PQU1</accession>
<gene>
    <name evidence="3" type="ORF">SAMN04515677_104442</name>
</gene>
<proteinExistence type="predicted"/>
<evidence type="ECO:0000256" key="1">
    <source>
        <dbReference type="SAM" id="SignalP"/>
    </source>
</evidence>
<evidence type="ECO:0000313" key="3">
    <source>
        <dbReference type="EMBL" id="SDM00455.1"/>
    </source>
</evidence>
<keyword evidence="1" id="KW-0732">Signal</keyword>
<reference evidence="3 4" key="1">
    <citation type="submission" date="2016-10" db="EMBL/GenBank/DDBJ databases">
        <authorList>
            <person name="de Groot N.N."/>
        </authorList>
    </citation>
    <scope>NUCLEOTIDE SEQUENCE [LARGE SCALE GENOMIC DNA]</scope>
    <source>
        <strain evidence="3 4">DSM 797</strain>
    </source>
</reference>
<dbReference type="AlphaFoldDB" id="A0A1G9PQU1"/>
<dbReference type="InterPro" id="IPR025711">
    <property type="entry name" value="PepSY"/>
</dbReference>
<dbReference type="STRING" id="1121325.SAMN04515677_104442"/>
<feature type="chain" id="PRO_5038389992" evidence="1">
    <location>
        <begin position="20"/>
        <end position="191"/>
    </location>
</feature>
<feature type="domain" description="PepSY" evidence="2">
    <location>
        <begin position="39"/>
        <end position="100"/>
    </location>
</feature>
<evidence type="ECO:0000259" key="2">
    <source>
        <dbReference type="Pfam" id="PF03413"/>
    </source>
</evidence>
<sequence>MKKTLIATLIISTSMFFVACNNSTPVKDEAPKEQATQNKITIEEAKDIALKHAKLTNDKVTFVKSEENMDNGVKTYDVEFYVDKTEYDYEINADTGEIIEFDQDIEDHEINQDKKLNNNNAKITEEQAKEIALKHANLTSDKVNFSKVEYEIDKTTGIENYDIDFYYNNQEYSYDIDSQSGKVISYEIDKK</sequence>
<dbReference type="Pfam" id="PF03413">
    <property type="entry name" value="PepSY"/>
    <property type="match status" value="2"/>
</dbReference>
<dbReference type="EMBL" id="FNGW01000004">
    <property type="protein sequence ID" value="SDM00455.1"/>
    <property type="molecule type" value="Genomic_DNA"/>
</dbReference>
<feature type="signal peptide" evidence="1">
    <location>
        <begin position="1"/>
        <end position="19"/>
    </location>
</feature>
<organism evidence="3 4">
    <name type="scientific">Romboutsia lituseburensis DSM 797</name>
    <dbReference type="NCBI Taxonomy" id="1121325"/>
    <lineage>
        <taxon>Bacteria</taxon>
        <taxon>Bacillati</taxon>
        <taxon>Bacillota</taxon>
        <taxon>Clostridia</taxon>
        <taxon>Peptostreptococcales</taxon>
        <taxon>Peptostreptococcaceae</taxon>
        <taxon>Romboutsia</taxon>
    </lineage>
</organism>
<dbReference type="RefSeq" id="WP_092725881.1">
    <property type="nucleotide sequence ID" value="NZ_FNGW01000004.1"/>
</dbReference>
<feature type="domain" description="PepSY" evidence="2">
    <location>
        <begin position="122"/>
        <end position="187"/>
    </location>
</feature>
<name>A0A1G9PQU1_9FIRM</name>